<dbReference type="AlphaFoldDB" id="A0A6A5TQ45"/>
<feature type="region of interest" description="Disordered" evidence="5">
    <location>
        <begin position="156"/>
        <end position="222"/>
    </location>
</feature>
<feature type="compositionally biased region" description="Low complexity" evidence="5">
    <location>
        <begin position="71"/>
        <end position="112"/>
    </location>
</feature>
<organism evidence="7 8">
    <name type="scientific">Byssothecium circinans</name>
    <dbReference type="NCBI Taxonomy" id="147558"/>
    <lineage>
        <taxon>Eukaryota</taxon>
        <taxon>Fungi</taxon>
        <taxon>Dikarya</taxon>
        <taxon>Ascomycota</taxon>
        <taxon>Pezizomycotina</taxon>
        <taxon>Dothideomycetes</taxon>
        <taxon>Pleosporomycetidae</taxon>
        <taxon>Pleosporales</taxon>
        <taxon>Massarineae</taxon>
        <taxon>Massarinaceae</taxon>
        <taxon>Byssothecium</taxon>
    </lineage>
</organism>
<feature type="region of interest" description="Disordered" evidence="5">
    <location>
        <begin position="71"/>
        <end position="121"/>
    </location>
</feature>
<dbReference type="EMBL" id="ML977020">
    <property type="protein sequence ID" value="KAF1951067.1"/>
    <property type="molecule type" value="Genomic_DNA"/>
</dbReference>
<evidence type="ECO:0000256" key="5">
    <source>
        <dbReference type="SAM" id="MobiDB-lite"/>
    </source>
</evidence>
<reference evidence="7" key="1">
    <citation type="journal article" date="2020" name="Stud. Mycol.">
        <title>101 Dothideomycetes genomes: a test case for predicting lifestyles and emergence of pathogens.</title>
        <authorList>
            <person name="Haridas S."/>
            <person name="Albert R."/>
            <person name="Binder M."/>
            <person name="Bloem J."/>
            <person name="Labutti K."/>
            <person name="Salamov A."/>
            <person name="Andreopoulos B."/>
            <person name="Baker S."/>
            <person name="Barry K."/>
            <person name="Bills G."/>
            <person name="Bluhm B."/>
            <person name="Cannon C."/>
            <person name="Castanera R."/>
            <person name="Culley D."/>
            <person name="Daum C."/>
            <person name="Ezra D."/>
            <person name="Gonzalez J."/>
            <person name="Henrissat B."/>
            <person name="Kuo A."/>
            <person name="Liang C."/>
            <person name="Lipzen A."/>
            <person name="Lutzoni F."/>
            <person name="Magnuson J."/>
            <person name="Mondo S."/>
            <person name="Nolan M."/>
            <person name="Ohm R."/>
            <person name="Pangilinan J."/>
            <person name="Park H.-J."/>
            <person name="Ramirez L."/>
            <person name="Alfaro M."/>
            <person name="Sun H."/>
            <person name="Tritt A."/>
            <person name="Yoshinaga Y."/>
            <person name="Zwiers L.-H."/>
            <person name="Turgeon B."/>
            <person name="Goodwin S."/>
            <person name="Spatafora J."/>
            <person name="Crous P."/>
            <person name="Grigoriev I."/>
        </authorList>
    </citation>
    <scope>NUCLEOTIDE SEQUENCE</scope>
    <source>
        <strain evidence="7">CBS 675.92</strain>
    </source>
</reference>
<name>A0A6A5TQ45_9PLEO</name>
<evidence type="ECO:0008006" key="9">
    <source>
        <dbReference type="Google" id="ProtNLM"/>
    </source>
</evidence>
<keyword evidence="2 6" id="KW-0812">Transmembrane</keyword>
<dbReference type="GO" id="GO:0071944">
    <property type="term" value="C:cell periphery"/>
    <property type="evidence" value="ECO:0007669"/>
    <property type="project" value="UniProtKB-ARBA"/>
</dbReference>
<feature type="compositionally biased region" description="Basic and acidic residues" evidence="5">
    <location>
        <begin position="174"/>
        <end position="198"/>
    </location>
</feature>
<evidence type="ECO:0000313" key="7">
    <source>
        <dbReference type="EMBL" id="KAF1951067.1"/>
    </source>
</evidence>
<dbReference type="Proteomes" id="UP000800035">
    <property type="component" value="Unassembled WGS sequence"/>
</dbReference>
<accession>A0A6A5TQ45</accession>
<keyword evidence="3 6" id="KW-1133">Transmembrane helix</keyword>
<dbReference type="OrthoDB" id="4497263at2759"/>
<keyword evidence="4 6" id="KW-0472">Membrane</keyword>
<evidence type="ECO:0000256" key="4">
    <source>
        <dbReference type="ARBA" id="ARBA00023136"/>
    </source>
</evidence>
<gene>
    <name evidence="7" type="ORF">CC80DRAFT_539202</name>
</gene>
<evidence type="ECO:0000256" key="2">
    <source>
        <dbReference type="ARBA" id="ARBA00022692"/>
    </source>
</evidence>
<proteinExistence type="predicted"/>
<evidence type="ECO:0000256" key="1">
    <source>
        <dbReference type="ARBA" id="ARBA00004167"/>
    </source>
</evidence>
<sequence length="222" mass="22638">MCCPSGYSNQRATSGPVNGNCVSDISNGMVLTYASTAQTASTDWVTATTTMSASSSVGAIAVVGYNVARTPSSSTSPSALRPTTSPSTSLSPSSSMASTSSSAASSAPTSSTGVRSGTEGGMSTGIKVGIGLGVTLGVIGIVALVFAMIILRRRREKGSHGSDTAVPVLTSESGSRDKSISAFHQDPREYQHPVDELYTHSQPSELPPGEARSPVEMESQGR</sequence>
<comment type="subcellular location">
    <subcellularLocation>
        <location evidence="1">Membrane</location>
        <topology evidence="1">Single-pass membrane protein</topology>
    </subcellularLocation>
</comment>
<dbReference type="InterPro" id="IPR051694">
    <property type="entry name" value="Immunoregulatory_rcpt-like"/>
</dbReference>
<dbReference type="PANTHER" id="PTHR15549">
    <property type="entry name" value="PAIRED IMMUNOGLOBULIN-LIKE TYPE 2 RECEPTOR"/>
    <property type="match status" value="1"/>
</dbReference>
<evidence type="ECO:0000313" key="8">
    <source>
        <dbReference type="Proteomes" id="UP000800035"/>
    </source>
</evidence>
<feature type="compositionally biased region" description="Basic and acidic residues" evidence="5">
    <location>
        <begin position="213"/>
        <end position="222"/>
    </location>
</feature>
<dbReference type="GO" id="GO:0016020">
    <property type="term" value="C:membrane"/>
    <property type="evidence" value="ECO:0007669"/>
    <property type="project" value="UniProtKB-SubCell"/>
</dbReference>
<evidence type="ECO:0000256" key="3">
    <source>
        <dbReference type="ARBA" id="ARBA00022989"/>
    </source>
</evidence>
<evidence type="ECO:0000256" key="6">
    <source>
        <dbReference type="SAM" id="Phobius"/>
    </source>
</evidence>
<keyword evidence="8" id="KW-1185">Reference proteome</keyword>
<protein>
    <recommendedName>
        <fullName evidence="9">Mid2 domain-containing protein</fullName>
    </recommendedName>
</protein>
<feature type="transmembrane region" description="Helical" evidence="6">
    <location>
        <begin position="128"/>
        <end position="151"/>
    </location>
</feature>